<dbReference type="RefSeq" id="XP_017990873.1">
    <property type="nucleotide sequence ID" value="XM_018135960.1"/>
</dbReference>
<dbReference type="Proteomes" id="UP000037751">
    <property type="component" value="Unassembled WGS sequence"/>
</dbReference>
<dbReference type="InterPro" id="IPR029021">
    <property type="entry name" value="Prot-tyrosine_phosphatase-like"/>
</dbReference>
<organism evidence="4 5">
    <name type="scientific">Malassezia pachydermatis</name>
    <dbReference type="NCBI Taxonomy" id="77020"/>
    <lineage>
        <taxon>Eukaryota</taxon>
        <taxon>Fungi</taxon>
        <taxon>Dikarya</taxon>
        <taxon>Basidiomycota</taxon>
        <taxon>Ustilaginomycotina</taxon>
        <taxon>Malasseziomycetes</taxon>
        <taxon>Malasseziales</taxon>
        <taxon>Malasseziaceae</taxon>
        <taxon>Malassezia</taxon>
    </lineage>
</organism>
<dbReference type="SMART" id="SM00194">
    <property type="entry name" value="PTPc"/>
    <property type="match status" value="1"/>
</dbReference>
<feature type="domain" description="Tyrosine-protein phosphatase" evidence="2">
    <location>
        <begin position="15"/>
        <end position="293"/>
    </location>
</feature>
<dbReference type="GeneID" id="28727835"/>
<proteinExistence type="inferred from homology"/>
<dbReference type="InterPro" id="IPR050348">
    <property type="entry name" value="Protein-Tyr_Phosphatase"/>
</dbReference>
<dbReference type="Gene3D" id="3.90.190.10">
    <property type="entry name" value="Protein tyrosine phosphatase superfamily"/>
    <property type="match status" value="1"/>
</dbReference>
<dbReference type="PRINTS" id="PR00700">
    <property type="entry name" value="PRTYPHPHTASE"/>
</dbReference>
<dbReference type="SUPFAM" id="SSF52799">
    <property type="entry name" value="(Phosphotyrosine protein) phosphatases II"/>
    <property type="match status" value="1"/>
</dbReference>
<evidence type="ECO:0000259" key="2">
    <source>
        <dbReference type="PROSITE" id="PS50055"/>
    </source>
</evidence>
<dbReference type="STRING" id="77020.A0A0M8MTD9"/>
<evidence type="ECO:0000313" key="4">
    <source>
        <dbReference type="EMBL" id="KOS13241.1"/>
    </source>
</evidence>
<dbReference type="CDD" id="cd00047">
    <property type="entry name" value="PTPc"/>
    <property type="match status" value="1"/>
</dbReference>
<comment type="similarity">
    <text evidence="1">Belongs to the protein-tyrosine phosphatase family. Non-receptor class subfamily.</text>
</comment>
<feature type="domain" description="Tyrosine specific protein phosphatases" evidence="3">
    <location>
        <begin position="206"/>
        <end position="284"/>
    </location>
</feature>
<dbReference type="InterPro" id="IPR016130">
    <property type="entry name" value="Tyr_Pase_AS"/>
</dbReference>
<dbReference type="OrthoDB" id="10253954at2759"/>
<protein>
    <submittedName>
        <fullName evidence="4">Tyrosine specific protein phosphatase</fullName>
    </submittedName>
</protein>
<dbReference type="PANTHER" id="PTHR19134">
    <property type="entry name" value="RECEPTOR-TYPE TYROSINE-PROTEIN PHOSPHATASE"/>
    <property type="match status" value="1"/>
</dbReference>
<dbReference type="EMBL" id="LGAV01000007">
    <property type="protein sequence ID" value="KOS13241.1"/>
    <property type="molecule type" value="Genomic_DNA"/>
</dbReference>
<dbReference type="PANTHER" id="PTHR19134:SF449">
    <property type="entry name" value="TYROSINE-PROTEIN PHOSPHATASE 1"/>
    <property type="match status" value="1"/>
</dbReference>
<sequence length="296" mass="32238">MAEPSSYSAAQVAVLLDNLTKIDALRLSDPDFRMSAFKAHLADNRYANVYPYDASLLPGTYINASVIKPLPESEEGAIACIASQAPLPSTFHTFFDHLYDQKTDVLVNLTALEENGIPKSDRYWPVDTTQPFVDATKTWSLALLSEQSATQAFDATTQPLASALPSLVVRRLRLTSLRDASKQHDFTQLHFSGWPDHGALPAPSILGLMQAVDAVARPPLKDAMPWIHCSAGIGRSGTLIGAMLLHQMPSSHLTSQPTLQLAAYVTQHMRKYRAGTVQTAGQLVALAMVIDQLRSS</sequence>
<dbReference type="PROSITE" id="PS00383">
    <property type="entry name" value="TYR_PHOSPHATASE_1"/>
    <property type="match status" value="1"/>
</dbReference>
<dbReference type="SMART" id="SM00404">
    <property type="entry name" value="PTPc_motif"/>
    <property type="match status" value="1"/>
</dbReference>
<evidence type="ECO:0000259" key="3">
    <source>
        <dbReference type="PROSITE" id="PS50056"/>
    </source>
</evidence>
<evidence type="ECO:0000313" key="5">
    <source>
        <dbReference type="Proteomes" id="UP000037751"/>
    </source>
</evidence>
<dbReference type="PROSITE" id="PS50055">
    <property type="entry name" value="TYR_PHOSPHATASE_PTP"/>
    <property type="match status" value="1"/>
</dbReference>
<dbReference type="GO" id="GO:0004725">
    <property type="term" value="F:protein tyrosine phosphatase activity"/>
    <property type="evidence" value="ECO:0007669"/>
    <property type="project" value="InterPro"/>
</dbReference>
<dbReference type="InterPro" id="IPR000387">
    <property type="entry name" value="Tyr_Pase_dom"/>
</dbReference>
<keyword evidence="5" id="KW-1185">Reference proteome</keyword>
<accession>A0A0M8MTD9</accession>
<evidence type="ECO:0000256" key="1">
    <source>
        <dbReference type="ARBA" id="ARBA00009649"/>
    </source>
</evidence>
<dbReference type="VEuPathDB" id="FungiDB:Malapachy_1456"/>
<name>A0A0M8MTD9_9BASI</name>
<reference evidence="4 5" key="1">
    <citation type="submission" date="2015-07" db="EMBL/GenBank/DDBJ databases">
        <title>Draft Genome Sequence of Malassezia furfur CBS1878 and Malassezia pachydermatis CBS1879.</title>
        <authorList>
            <person name="Triana S."/>
            <person name="Ohm R."/>
            <person name="Gonzalez A."/>
            <person name="DeCock H."/>
            <person name="Restrepo S."/>
            <person name="Celis A."/>
        </authorList>
    </citation>
    <scope>NUCLEOTIDE SEQUENCE [LARGE SCALE GENOMIC DNA]</scope>
    <source>
        <strain evidence="4 5">CBS 1879</strain>
    </source>
</reference>
<comment type="caution">
    <text evidence="4">The sequence shown here is derived from an EMBL/GenBank/DDBJ whole genome shotgun (WGS) entry which is preliminary data.</text>
</comment>
<dbReference type="Pfam" id="PF00102">
    <property type="entry name" value="Y_phosphatase"/>
    <property type="match status" value="1"/>
</dbReference>
<dbReference type="AlphaFoldDB" id="A0A0M8MTD9"/>
<dbReference type="InterPro" id="IPR003595">
    <property type="entry name" value="Tyr_Pase_cat"/>
</dbReference>
<dbReference type="PROSITE" id="PS50056">
    <property type="entry name" value="TYR_PHOSPHATASE_2"/>
    <property type="match status" value="1"/>
</dbReference>
<dbReference type="InterPro" id="IPR000242">
    <property type="entry name" value="PTP_cat"/>
</dbReference>
<gene>
    <name evidence="4" type="ORF">Malapachy_1456</name>
</gene>